<keyword evidence="7" id="KW-0539">Nucleus</keyword>
<feature type="compositionally biased region" description="Basic and acidic residues" evidence="10">
    <location>
        <begin position="53"/>
        <end position="64"/>
    </location>
</feature>
<evidence type="ECO:0000256" key="7">
    <source>
        <dbReference type="ARBA" id="ARBA00023242"/>
    </source>
</evidence>
<dbReference type="PANTHER" id="PTHR19865:SF0">
    <property type="entry name" value="U3 SMALL NUCLEOLAR RNA-INTERACTING PROTEIN 2"/>
    <property type="match status" value="1"/>
</dbReference>
<feature type="repeat" description="WD" evidence="9">
    <location>
        <begin position="245"/>
        <end position="286"/>
    </location>
</feature>
<accession>A0A8T1YKH6</accession>
<dbReference type="InterPro" id="IPR019775">
    <property type="entry name" value="WD40_repeat_CS"/>
</dbReference>
<gene>
    <name evidence="11" type="ORF">ISN44_As12g020610</name>
</gene>
<evidence type="ECO:0000256" key="9">
    <source>
        <dbReference type="PROSITE-ProRule" id="PRU00221"/>
    </source>
</evidence>
<name>A0A8T1YKH6_ARASU</name>
<evidence type="ECO:0000256" key="10">
    <source>
        <dbReference type="SAM" id="MobiDB-lite"/>
    </source>
</evidence>
<dbReference type="GO" id="GO:0034511">
    <property type="term" value="F:U3 snoRNA binding"/>
    <property type="evidence" value="ECO:0007669"/>
    <property type="project" value="InterPro"/>
</dbReference>
<evidence type="ECO:0000313" key="11">
    <source>
        <dbReference type="EMBL" id="KAG7546733.1"/>
    </source>
</evidence>
<dbReference type="GO" id="GO:0032040">
    <property type="term" value="C:small-subunit processome"/>
    <property type="evidence" value="ECO:0007669"/>
    <property type="project" value="TreeGrafter"/>
</dbReference>
<keyword evidence="6" id="KW-0694">RNA-binding</keyword>
<evidence type="ECO:0000256" key="8">
    <source>
        <dbReference type="ARBA" id="ARBA00023274"/>
    </source>
</evidence>
<sequence>MKFKNEKKKGFGAKRIGKKSSIDRDPFFEEETKKRGKFNYDDEDIESVESEEEGKVGEEIEDKFSHETVGEKRKRLVEETLDRIEEAKRKEREEDDEEDDGVRDSLVVKTLMQEQLEKSGRVQRAIASRVQEPQSSDEFRVIVKHQQSVTGVALSDDDSRGFSVSKDGTILHWDVSSGKSDEYKWPSNEVLKSHGLKFQESWNTRHNKQSLALAVSSDGRYVATGGVDCHVHLWDVRTREHVQAFIGHRGIVSSLCFREGTAELFSGSYDRTLRIWNAEDRTHIDSSFGHQSEILSIDALRRECVLSVGRDRTLQLYKVPESTHLIFRASEANLECCCFVNSDEFLAGSDNGSIALWSILNKKPVFIVKNAHHVIADHDSANHNCTSACSWVSSVAVCRGSDLAASGAGDGCVRLWGVESGSRAIQPLFGLPLPGFVNSLAFAKSGQFLIAGVGQEPRLGRWGCLKSAQNGVAIHPLRLS</sequence>
<evidence type="ECO:0000256" key="4">
    <source>
        <dbReference type="ARBA" id="ARBA00022574"/>
    </source>
</evidence>
<evidence type="ECO:0000256" key="3">
    <source>
        <dbReference type="ARBA" id="ARBA00022552"/>
    </source>
</evidence>
<feature type="region of interest" description="Disordered" evidence="10">
    <location>
        <begin position="1"/>
        <end position="64"/>
    </location>
</feature>
<keyword evidence="12" id="KW-1185">Reference proteome</keyword>
<comment type="caution">
    <text evidence="11">The sequence shown here is derived from an EMBL/GenBank/DDBJ whole genome shotgun (WGS) entry which is preliminary data.</text>
</comment>
<dbReference type="OrthoDB" id="189968at2759"/>
<feature type="compositionally biased region" description="Acidic residues" evidence="10">
    <location>
        <begin position="41"/>
        <end position="52"/>
    </location>
</feature>
<feature type="compositionally biased region" description="Basic and acidic residues" evidence="10">
    <location>
        <begin position="20"/>
        <end position="33"/>
    </location>
</feature>
<dbReference type="PANTHER" id="PTHR19865">
    <property type="entry name" value="U3 SMALL NUCLEOLAR RNA INTERACTING PROTEIN 2"/>
    <property type="match status" value="1"/>
</dbReference>
<reference evidence="11 12" key="1">
    <citation type="submission" date="2020-12" db="EMBL/GenBank/DDBJ databases">
        <title>Concerted genomic and epigenomic changes stabilize Arabidopsis allopolyploids.</title>
        <authorList>
            <person name="Chen Z."/>
        </authorList>
    </citation>
    <scope>NUCLEOTIDE SEQUENCE [LARGE SCALE GENOMIC DNA]</scope>
    <source>
        <strain evidence="11">As9502</strain>
        <tissue evidence="11">Leaf</tissue>
    </source>
</reference>
<dbReference type="InterPro" id="IPR039241">
    <property type="entry name" value="Rrp9-like"/>
</dbReference>
<evidence type="ECO:0000256" key="5">
    <source>
        <dbReference type="ARBA" id="ARBA00022737"/>
    </source>
</evidence>
<dbReference type="SMART" id="SM00320">
    <property type="entry name" value="WD40"/>
    <property type="match status" value="6"/>
</dbReference>
<dbReference type="PROSITE" id="PS00678">
    <property type="entry name" value="WD_REPEATS_1"/>
    <property type="match status" value="1"/>
</dbReference>
<comment type="similarity">
    <text evidence="2">Belongs to the WD repeat RRP9 family.</text>
</comment>
<dbReference type="Pfam" id="PF00400">
    <property type="entry name" value="WD40"/>
    <property type="match status" value="5"/>
</dbReference>
<dbReference type="PROSITE" id="PS50294">
    <property type="entry name" value="WD_REPEATS_REGION"/>
    <property type="match status" value="3"/>
</dbReference>
<evidence type="ECO:0000256" key="2">
    <source>
        <dbReference type="ARBA" id="ARBA00006777"/>
    </source>
</evidence>
<evidence type="ECO:0000313" key="12">
    <source>
        <dbReference type="Proteomes" id="UP000694251"/>
    </source>
</evidence>
<feature type="repeat" description="WD" evidence="9">
    <location>
        <begin position="392"/>
        <end position="426"/>
    </location>
</feature>
<dbReference type="EMBL" id="JAEFBJ010000012">
    <property type="protein sequence ID" value="KAG7546733.1"/>
    <property type="molecule type" value="Genomic_DNA"/>
</dbReference>
<dbReference type="AlphaFoldDB" id="A0A8T1YKH6"/>
<dbReference type="PROSITE" id="PS50082">
    <property type="entry name" value="WD_REPEATS_2"/>
    <property type="match status" value="4"/>
</dbReference>
<keyword evidence="3" id="KW-0698">rRNA processing</keyword>
<keyword evidence="4 9" id="KW-0853">WD repeat</keyword>
<dbReference type="InterPro" id="IPR001680">
    <property type="entry name" value="WD40_rpt"/>
</dbReference>
<protein>
    <submittedName>
        <fullName evidence="11">WD40 repeat</fullName>
    </submittedName>
</protein>
<keyword evidence="8" id="KW-0687">Ribonucleoprotein</keyword>
<feature type="repeat" description="WD" evidence="9">
    <location>
        <begin position="142"/>
        <end position="183"/>
    </location>
</feature>
<comment type="subcellular location">
    <subcellularLocation>
        <location evidence="1">Nucleus</location>
        <location evidence="1">Nucleolus</location>
    </subcellularLocation>
</comment>
<evidence type="ECO:0000256" key="6">
    <source>
        <dbReference type="ARBA" id="ARBA00022884"/>
    </source>
</evidence>
<organism evidence="11 12">
    <name type="scientific">Arabidopsis suecica</name>
    <name type="common">Swedish thale-cress</name>
    <name type="synonym">Cardaminopsis suecica</name>
    <dbReference type="NCBI Taxonomy" id="45249"/>
    <lineage>
        <taxon>Eukaryota</taxon>
        <taxon>Viridiplantae</taxon>
        <taxon>Streptophyta</taxon>
        <taxon>Embryophyta</taxon>
        <taxon>Tracheophyta</taxon>
        <taxon>Spermatophyta</taxon>
        <taxon>Magnoliopsida</taxon>
        <taxon>eudicotyledons</taxon>
        <taxon>Gunneridae</taxon>
        <taxon>Pentapetalae</taxon>
        <taxon>rosids</taxon>
        <taxon>malvids</taxon>
        <taxon>Brassicales</taxon>
        <taxon>Brassicaceae</taxon>
        <taxon>Camelineae</taxon>
        <taxon>Arabidopsis</taxon>
    </lineage>
</organism>
<feature type="compositionally biased region" description="Basic residues" evidence="10">
    <location>
        <begin position="1"/>
        <end position="18"/>
    </location>
</feature>
<keyword evidence="5" id="KW-0677">Repeat</keyword>
<proteinExistence type="inferred from homology"/>
<dbReference type="FunFam" id="2.130.10.10:FF:000483">
    <property type="entry name" value="U3 snoRNP-associated protein-like EMB2271"/>
    <property type="match status" value="1"/>
</dbReference>
<feature type="repeat" description="WD" evidence="9">
    <location>
        <begin position="203"/>
        <end position="244"/>
    </location>
</feature>
<dbReference type="Proteomes" id="UP000694251">
    <property type="component" value="Chromosome 12"/>
</dbReference>
<evidence type="ECO:0000256" key="1">
    <source>
        <dbReference type="ARBA" id="ARBA00004604"/>
    </source>
</evidence>
<dbReference type="GO" id="GO:0006364">
    <property type="term" value="P:rRNA processing"/>
    <property type="evidence" value="ECO:0007669"/>
    <property type="project" value="UniProtKB-KW"/>
</dbReference>
<feature type="compositionally biased region" description="Basic and acidic residues" evidence="10">
    <location>
        <begin position="80"/>
        <end position="92"/>
    </location>
</feature>
<feature type="region of interest" description="Disordered" evidence="10">
    <location>
        <begin position="80"/>
        <end position="104"/>
    </location>
</feature>